<dbReference type="GO" id="GO:0005737">
    <property type="term" value="C:cytoplasm"/>
    <property type="evidence" value="ECO:0007669"/>
    <property type="project" value="TreeGrafter"/>
</dbReference>
<dbReference type="PANTHER" id="PTHR48051:SF1">
    <property type="entry name" value="RAS SUPPRESSOR PROTEIN 1"/>
    <property type="match status" value="1"/>
</dbReference>
<dbReference type="InterPro" id="IPR050216">
    <property type="entry name" value="LRR_domain-containing"/>
</dbReference>
<keyword evidence="2" id="KW-0677">Repeat</keyword>
<protein>
    <recommendedName>
        <fullName evidence="3">Dermonecrotic toxin N-terminal domain-containing protein</fullName>
    </recommendedName>
</protein>
<keyword evidence="1" id="KW-0433">Leucine-rich repeat</keyword>
<accession>A0A1H2A4S4</accession>
<dbReference type="InterPro" id="IPR046673">
    <property type="entry name" value="ToxA_N"/>
</dbReference>
<dbReference type="SUPFAM" id="SSF52058">
    <property type="entry name" value="L domain-like"/>
    <property type="match status" value="2"/>
</dbReference>
<dbReference type="InterPro" id="IPR003591">
    <property type="entry name" value="Leu-rich_rpt_typical-subtyp"/>
</dbReference>
<evidence type="ECO:0000313" key="4">
    <source>
        <dbReference type="EMBL" id="SDT41001.1"/>
    </source>
</evidence>
<proteinExistence type="predicted"/>
<sequence>MIGGSDSELDTLKDSTVNFSKDFRLITPAPLWPQHPDEHYGHLAATLPAWLLKASAARRATLADMQPSAISQFGHVTSAQHRTLKQLNSAYWHAQNAIDQRLQRLQNAREFGAPLLRAALKQQFGLDLDVNTTWLRLYIPTTTPWFPIKSGGARTWTVSLLDAALHNFEPDEAKDDAYAAESAYITEPSATGQFEVLRHIKHRLGIGDFARLCRELDLGKQYQAWLEDNLGISNGLVRAVLQPQISDSHKSALRLALELALIAREPMNKATYRSLLGLIEGGQNPMFNGQPLLCHDLTMMNARLTGILLFAPDLERNRNAVSVIAYIPDDPEQPLKEYPSSAEFMADLSKRLRSKNYQAFFSRFVAHADRGYFFADLNNRLTQTTWHQRERGDPLPSWRETPAAHTNLQFAATPIRGNLWNHLQQRKLDKILNDARTLAVSTANADRQARWERWDSFTGIASAVLQIAAFVALPFVPFLGELMLAYTAYQVLDETFEGVIDWAEGLTQQAFAHTMSVVETLVQLGTFAAGGSIAVGEFRQVLPHTWIDFIDRFTPVKSAGGQTRYWDGNMKPYQRSETATQLSPGDLGLREHHEKNLLILEDNTYSVTKTNGRGPFEIEHPTRPEAYKPRLKHNGNGAWQIEHEQPLSWTREKLLMRLGHVADSLSLAEREQALSISGYHENTLRRIHVDHEPLPALLADTLKRLKIDKDLRTFIERLGSEHADLYLSADAPTQLQLLTEDMPWPSHKALRLLDRNGQVSWQSDLSGHHGARVYDVAEPNGDVLKASLGCLDEAEIKALFDEPFGDTQLALEVRTGQLRARLTQIAQSQRNTLFEARYRAQQISADPLAQHLIDAVPGLPAGSAQELLLSASARELQQLEQGVVAPRLKELARWTQQQVRAVRAREGLELDSVDNPDAERLAVHSLSRLPGWSGNVRIEIKRYSFDGETIDSTGPLTSPRKVLVQLEDGRYQPYDNAGAQLASSDDFYSSLLSALPDSERENLNLHIGQGPLLKQSIREHALAHEELQALLSSTPVRKPSYNPNVMRLPGGSDGYRLAHPGAPSLQERIRVLYPSFTEEELAVFTHRLQQHPSGARVELSRLHAEFIRLSSDLDIWANAEVNVHPLTGADLSPAQIAANRNNRQLLNSELQRCWRRQTALDEATAQAPDPDYLFSFIHPIIGELPAFEADFSHITHVVLEGNEMTLGGEAFLNHFTGMRRLAVRDIALPNLPEVIATRPDMTQLIISNCRLRLSAETQAVIAALSKMRTLDLYRNPLELSFSVEGMPALEYLDLNDCQLTSVPAGLATRTVLRGAILSDNAISELPVELFDLPPERVNRFDFGDNPFSDATRNRIKANFQRIRQDFGVVAPQADLERAVNLYPLQGREEASDFVYRLPGTLETGRIELTRLETEYSTMVNTLAAWTADVPALHPVTQQPFTPLQLLLEHSTRDNFKREIEKAWRKDLELDQFNNPLDPSEPSYELDIEMIIIGDLPTLTADFSHVSHLYLGSEEGLTTVGDGFLRCFPKLKTLTIRDYRIATIPDSVFTMGRLQTLELSDCHITLTPNTVAELAGMENMDILDLSGNPLTLAPDVSQMPNLSMLILNDTLITELPHGLLQLQALDEANLSNNEIRDLPSDLLELPRDAGTAINLRDNPFSEESLQLLHAYFKKTRIDFGVEAIIDSAEMEVSDSEDSTMED</sequence>
<reference evidence="4 5" key="1">
    <citation type="submission" date="2016-10" db="EMBL/GenBank/DDBJ databases">
        <authorList>
            <person name="de Groot N.N."/>
        </authorList>
    </citation>
    <scope>NUCLEOTIDE SEQUENCE [LARGE SCALE GENOMIC DNA]</scope>
    <source>
        <strain evidence="4 5">LMG 26867</strain>
    </source>
</reference>
<dbReference type="InterPro" id="IPR032675">
    <property type="entry name" value="LRR_dom_sf"/>
</dbReference>
<name>A0A1H2A4S4_9PSED</name>
<dbReference type="Proteomes" id="UP000198481">
    <property type="component" value="Chromosome I"/>
</dbReference>
<evidence type="ECO:0000313" key="5">
    <source>
        <dbReference type="Proteomes" id="UP000198481"/>
    </source>
</evidence>
<dbReference type="Gene3D" id="3.80.10.10">
    <property type="entry name" value="Ribonuclease Inhibitor"/>
    <property type="match status" value="2"/>
</dbReference>
<dbReference type="SMART" id="SM00369">
    <property type="entry name" value="LRR_TYP"/>
    <property type="match status" value="4"/>
</dbReference>
<feature type="domain" description="Dermonecrotic toxin N-terminal" evidence="3">
    <location>
        <begin position="102"/>
        <end position="367"/>
    </location>
</feature>
<evidence type="ECO:0000256" key="2">
    <source>
        <dbReference type="ARBA" id="ARBA00022737"/>
    </source>
</evidence>
<dbReference type="EMBL" id="LT629762">
    <property type="protein sequence ID" value="SDT41001.1"/>
    <property type="molecule type" value="Genomic_DNA"/>
</dbReference>
<organism evidence="4 5">
    <name type="scientific">Pseudomonas prosekii</name>
    <dbReference type="NCBI Taxonomy" id="1148509"/>
    <lineage>
        <taxon>Bacteria</taxon>
        <taxon>Pseudomonadati</taxon>
        <taxon>Pseudomonadota</taxon>
        <taxon>Gammaproteobacteria</taxon>
        <taxon>Pseudomonadales</taxon>
        <taxon>Pseudomonadaceae</taxon>
        <taxon>Pseudomonas</taxon>
    </lineage>
</organism>
<evidence type="ECO:0000259" key="3">
    <source>
        <dbReference type="Pfam" id="PF20178"/>
    </source>
</evidence>
<dbReference type="PANTHER" id="PTHR48051">
    <property type="match status" value="1"/>
</dbReference>
<dbReference type="Pfam" id="PF20178">
    <property type="entry name" value="ToxA_N"/>
    <property type="match status" value="1"/>
</dbReference>
<dbReference type="STRING" id="1148509.SAMN05216222_4261"/>
<evidence type="ECO:0000256" key="1">
    <source>
        <dbReference type="ARBA" id="ARBA00022614"/>
    </source>
</evidence>
<gene>
    <name evidence="4" type="ORF">SAMN05216222_4261</name>
</gene>